<feature type="chain" id="PRO_5037686878" description="SMP-30/Gluconolactonase/LRE-like region domain-containing protein" evidence="1">
    <location>
        <begin position="25"/>
        <end position="302"/>
    </location>
</feature>
<organism evidence="2 3">
    <name type="scientific">Thalassobaculum fulvum</name>
    <dbReference type="NCBI Taxonomy" id="1633335"/>
    <lineage>
        <taxon>Bacteria</taxon>
        <taxon>Pseudomonadati</taxon>
        <taxon>Pseudomonadota</taxon>
        <taxon>Alphaproteobacteria</taxon>
        <taxon>Rhodospirillales</taxon>
        <taxon>Thalassobaculaceae</taxon>
        <taxon>Thalassobaculum</taxon>
    </lineage>
</organism>
<accession>A0A919CPN4</accession>
<reference evidence="2" key="2">
    <citation type="submission" date="2020-09" db="EMBL/GenBank/DDBJ databases">
        <authorList>
            <person name="Sun Q."/>
            <person name="Kim S."/>
        </authorList>
    </citation>
    <scope>NUCLEOTIDE SEQUENCE</scope>
    <source>
        <strain evidence="2">KCTC 42651</strain>
    </source>
</reference>
<reference evidence="2" key="1">
    <citation type="journal article" date="2014" name="Int. J. Syst. Evol. Microbiol.">
        <title>Complete genome sequence of Corynebacterium casei LMG S-19264T (=DSM 44701T), isolated from a smear-ripened cheese.</title>
        <authorList>
            <consortium name="US DOE Joint Genome Institute (JGI-PGF)"/>
            <person name="Walter F."/>
            <person name="Albersmeier A."/>
            <person name="Kalinowski J."/>
            <person name="Ruckert C."/>
        </authorList>
    </citation>
    <scope>NUCLEOTIDE SEQUENCE</scope>
    <source>
        <strain evidence="2">KCTC 42651</strain>
    </source>
</reference>
<evidence type="ECO:0000313" key="3">
    <source>
        <dbReference type="Proteomes" id="UP000630353"/>
    </source>
</evidence>
<keyword evidence="1" id="KW-0732">Signal</keyword>
<name>A0A919CPN4_9PROT</name>
<gene>
    <name evidence="2" type="ORF">GCM10017083_25220</name>
</gene>
<keyword evidence="3" id="KW-1185">Reference proteome</keyword>
<proteinExistence type="predicted"/>
<dbReference type="AlphaFoldDB" id="A0A919CPN4"/>
<comment type="caution">
    <text evidence="2">The sequence shown here is derived from an EMBL/GenBank/DDBJ whole genome shotgun (WGS) entry which is preliminary data.</text>
</comment>
<dbReference type="InterPro" id="IPR015943">
    <property type="entry name" value="WD40/YVTN_repeat-like_dom_sf"/>
</dbReference>
<dbReference type="Proteomes" id="UP000630353">
    <property type="component" value="Unassembled WGS sequence"/>
</dbReference>
<evidence type="ECO:0000256" key="1">
    <source>
        <dbReference type="SAM" id="SignalP"/>
    </source>
</evidence>
<protein>
    <recommendedName>
        <fullName evidence="4">SMP-30/Gluconolactonase/LRE-like region domain-containing protein</fullName>
    </recommendedName>
</protein>
<sequence length="302" mass="31561">MLDAAGTALALGLGVALLGSTASAAEPALGTPPSYAAEHTVTDGPNHDAVDLRIWVPDLEAGDVPQGLTVLNDQVYVGTYREDRAGPEDCRIHRFDARTGALTGSADVPAACSHAGGLAVAGGRLFLADSWALIEIDPDALFDPQRRANGVLRRVSLRFPLRGSFAAGTADGLWIGEYKRSSGAGIRFVPLAAIDAADPVAGLGPDAIAREIPAPVRAQGATIGPDGTLWVSASSSQFGRLYRLDPATGAVLGEYPAPVGSEDLGFDSQGRLWTVSEAGAAKYRNWPAFHPFVMRLRPEALR</sequence>
<feature type="signal peptide" evidence="1">
    <location>
        <begin position="1"/>
        <end position="24"/>
    </location>
</feature>
<dbReference type="Gene3D" id="2.130.10.10">
    <property type="entry name" value="YVTN repeat-like/Quinoprotein amine dehydrogenase"/>
    <property type="match status" value="1"/>
</dbReference>
<evidence type="ECO:0000313" key="2">
    <source>
        <dbReference type="EMBL" id="GHD51136.1"/>
    </source>
</evidence>
<dbReference type="SUPFAM" id="SSF63825">
    <property type="entry name" value="YWTD domain"/>
    <property type="match status" value="1"/>
</dbReference>
<dbReference type="EMBL" id="BMZS01000005">
    <property type="protein sequence ID" value="GHD51136.1"/>
    <property type="molecule type" value="Genomic_DNA"/>
</dbReference>
<evidence type="ECO:0008006" key="4">
    <source>
        <dbReference type="Google" id="ProtNLM"/>
    </source>
</evidence>